<dbReference type="GO" id="GO:0005886">
    <property type="term" value="C:plasma membrane"/>
    <property type="evidence" value="ECO:0007669"/>
    <property type="project" value="UniProtKB-SubCell"/>
</dbReference>
<protein>
    <submittedName>
        <fullName evidence="10">Dolichyl-phosphate-mannose-protein mannosyltransferase</fullName>
    </submittedName>
</protein>
<feature type="transmembrane region" description="Helical" evidence="8">
    <location>
        <begin position="412"/>
        <end position="432"/>
    </location>
</feature>
<reference evidence="10 11" key="1">
    <citation type="submission" date="2018-10" db="EMBL/GenBank/DDBJ databases">
        <title>Genomic Encyclopedia of Archaeal and Bacterial Type Strains, Phase II (KMG-II): from individual species to whole genera.</title>
        <authorList>
            <person name="Goeker M."/>
        </authorList>
    </citation>
    <scope>NUCLEOTIDE SEQUENCE [LARGE SCALE GENOMIC DNA]</scope>
    <source>
        <strain evidence="10 11">DSM 14954</strain>
    </source>
</reference>
<evidence type="ECO:0000256" key="3">
    <source>
        <dbReference type="ARBA" id="ARBA00022676"/>
    </source>
</evidence>
<dbReference type="GO" id="GO:0009103">
    <property type="term" value="P:lipopolysaccharide biosynthetic process"/>
    <property type="evidence" value="ECO:0007669"/>
    <property type="project" value="UniProtKB-ARBA"/>
</dbReference>
<feature type="transmembrane region" description="Helical" evidence="8">
    <location>
        <begin position="219"/>
        <end position="239"/>
    </location>
</feature>
<feature type="transmembrane region" description="Helical" evidence="8">
    <location>
        <begin position="169"/>
        <end position="185"/>
    </location>
</feature>
<accession>A0A660L429</accession>
<dbReference type="GO" id="GO:0016763">
    <property type="term" value="F:pentosyltransferase activity"/>
    <property type="evidence" value="ECO:0007669"/>
    <property type="project" value="TreeGrafter"/>
</dbReference>
<evidence type="ECO:0000256" key="2">
    <source>
        <dbReference type="ARBA" id="ARBA00022475"/>
    </source>
</evidence>
<organism evidence="10 11">
    <name type="scientific">Solirubrobacter pauli</name>
    <dbReference type="NCBI Taxonomy" id="166793"/>
    <lineage>
        <taxon>Bacteria</taxon>
        <taxon>Bacillati</taxon>
        <taxon>Actinomycetota</taxon>
        <taxon>Thermoleophilia</taxon>
        <taxon>Solirubrobacterales</taxon>
        <taxon>Solirubrobacteraceae</taxon>
        <taxon>Solirubrobacter</taxon>
    </lineage>
</organism>
<feature type="transmembrane region" description="Helical" evidence="8">
    <location>
        <begin position="387"/>
        <end position="406"/>
    </location>
</feature>
<feature type="chain" id="PRO_5038371477" evidence="9">
    <location>
        <begin position="23"/>
        <end position="466"/>
    </location>
</feature>
<keyword evidence="2" id="KW-1003">Cell membrane</keyword>
<proteinExistence type="predicted"/>
<dbReference type="PANTHER" id="PTHR33908">
    <property type="entry name" value="MANNOSYLTRANSFERASE YKCB-RELATED"/>
    <property type="match status" value="1"/>
</dbReference>
<dbReference type="RefSeq" id="WP_121257060.1">
    <property type="nucleotide sequence ID" value="NZ_RBIL01000002.1"/>
</dbReference>
<evidence type="ECO:0000256" key="4">
    <source>
        <dbReference type="ARBA" id="ARBA00022679"/>
    </source>
</evidence>
<comment type="subcellular location">
    <subcellularLocation>
        <location evidence="1">Cell membrane</location>
        <topology evidence="1">Multi-pass membrane protein</topology>
    </subcellularLocation>
</comment>
<evidence type="ECO:0000256" key="1">
    <source>
        <dbReference type="ARBA" id="ARBA00004651"/>
    </source>
</evidence>
<dbReference type="Proteomes" id="UP000278962">
    <property type="component" value="Unassembled WGS sequence"/>
</dbReference>
<feature type="transmembrane region" description="Helical" evidence="8">
    <location>
        <begin position="101"/>
        <end position="128"/>
    </location>
</feature>
<evidence type="ECO:0000256" key="6">
    <source>
        <dbReference type="ARBA" id="ARBA00022989"/>
    </source>
</evidence>
<evidence type="ECO:0000256" key="8">
    <source>
        <dbReference type="SAM" id="Phobius"/>
    </source>
</evidence>
<dbReference type="AlphaFoldDB" id="A0A660L429"/>
<feature type="signal peptide" evidence="9">
    <location>
        <begin position="1"/>
        <end position="22"/>
    </location>
</feature>
<keyword evidence="9" id="KW-0732">Signal</keyword>
<dbReference type="OrthoDB" id="136232at2"/>
<keyword evidence="5 8" id="KW-0812">Transmembrane</keyword>
<keyword evidence="11" id="KW-1185">Reference proteome</keyword>
<name>A0A660L429_9ACTN</name>
<evidence type="ECO:0000313" key="10">
    <source>
        <dbReference type="EMBL" id="RKQ87964.1"/>
    </source>
</evidence>
<keyword evidence="6 8" id="KW-1133">Transmembrane helix</keyword>
<gene>
    <name evidence="10" type="ORF">C8N24_5999</name>
</gene>
<comment type="caution">
    <text evidence="10">The sequence shown here is derived from an EMBL/GenBank/DDBJ whole genome shotgun (WGS) entry which is preliminary data.</text>
</comment>
<keyword evidence="4 10" id="KW-0808">Transferase</keyword>
<keyword evidence="7 8" id="KW-0472">Membrane</keyword>
<evidence type="ECO:0000256" key="7">
    <source>
        <dbReference type="ARBA" id="ARBA00023136"/>
    </source>
</evidence>
<evidence type="ECO:0000256" key="5">
    <source>
        <dbReference type="ARBA" id="ARBA00022692"/>
    </source>
</evidence>
<sequence>MRRRLPFILLAGVLLLSFGLNARMAANPRNDYQSADERSYGKLAVDIADNQHYGGRGTNMKEPLHWPPGAPVVFAVGYKLFGSDADRKDYDIAAVYWQQALITTGTTALAFALAFILVGPWAGLLAALVVGTYPPLIGATGDQLSEPLGAFLLIAAFTVLALAVKRKATLWLFAASGALFGATILTRTDLLPVPFLIAGAMIGWALVRRRDILATFWPWALMAVTAGVVLLPWTIYASAEEGRFIPVTKGSASALFVGTYLPGGGTTMGMKTHIEDELRRRHPEYGGMKTYKIPAADALEIFAERHPDLTRDQALQKEARKNLIHYSTHEPVAFVKMQWSKAKRMWFFYYRGGGVHYISTPMRIWQVVLVLLSGLGLLVGFIRRRHALLGAALITIGFSTLIHTIVVSQARYNVPLMPLLIASGVAGWFMALQRRPEAAAADAATMPLWNSEESASGAPSATAPAT</sequence>
<dbReference type="InterPro" id="IPR050297">
    <property type="entry name" value="LipidA_mod_glycosyltrf_83"/>
</dbReference>
<dbReference type="PANTHER" id="PTHR33908:SF11">
    <property type="entry name" value="MEMBRANE PROTEIN"/>
    <property type="match status" value="1"/>
</dbReference>
<feature type="transmembrane region" description="Helical" evidence="8">
    <location>
        <begin position="191"/>
        <end position="207"/>
    </location>
</feature>
<evidence type="ECO:0000313" key="11">
    <source>
        <dbReference type="Proteomes" id="UP000278962"/>
    </source>
</evidence>
<keyword evidence="3 10" id="KW-0328">Glycosyltransferase</keyword>
<feature type="transmembrane region" description="Helical" evidence="8">
    <location>
        <begin position="364"/>
        <end position="382"/>
    </location>
</feature>
<dbReference type="EMBL" id="RBIL01000002">
    <property type="protein sequence ID" value="RKQ87964.1"/>
    <property type="molecule type" value="Genomic_DNA"/>
</dbReference>
<evidence type="ECO:0000256" key="9">
    <source>
        <dbReference type="SAM" id="SignalP"/>
    </source>
</evidence>
<feature type="transmembrane region" description="Helical" evidence="8">
    <location>
        <begin position="148"/>
        <end position="164"/>
    </location>
</feature>